<reference evidence="2 3" key="1">
    <citation type="journal article" date="2018" name="Biotechnol. Biofuels">
        <title>Integrative visual omics of the white-rot fungus Polyporus brumalis exposes the biotechnological potential of its oxidative enzymes for delignifying raw plant biomass.</title>
        <authorList>
            <person name="Miyauchi S."/>
            <person name="Rancon A."/>
            <person name="Drula E."/>
            <person name="Hage H."/>
            <person name="Chaduli D."/>
            <person name="Favel A."/>
            <person name="Grisel S."/>
            <person name="Henrissat B."/>
            <person name="Herpoel-Gimbert I."/>
            <person name="Ruiz-Duenas F.J."/>
            <person name="Chevret D."/>
            <person name="Hainaut M."/>
            <person name="Lin J."/>
            <person name="Wang M."/>
            <person name="Pangilinan J."/>
            <person name="Lipzen A."/>
            <person name="Lesage-Meessen L."/>
            <person name="Navarro D."/>
            <person name="Riley R."/>
            <person name="Grigoriev I.V."/>
            <person name="Zhou S."/>
            <person name="Raouche S."/>
            <person name="Rosso M.N."/>
        </authorList>
    </citation>
    <scope>NUCLEOTIDE SEQUENCE [LARGE SCALE GENOMIC DNA]</scope>
    <source>
        <strain evidence="2 3">BRFM 1820</strain>
    </source>
</reference>
<sequence length="102" mass="11324">MPAPAKRAKAPSYETRPEPHSKHGRAHSSRLARCQASSLTILTSCAVCGRHIVPGTRWKRSVSTAHSREKVDRRTAWRLPSQQPECLVMPVADALRRTWGGS</sequence>
<dbReference type="AlphaFoldDB" id="A0A371CHA7"/>
<protein>
    <submittedName>
        <fullName evidence="2">Uncharacterized protein</fullName>
    </submittedName>
</protein>
<accession>A0A371CHA7</accession>
<dbReference type="EMBL" id="KZ857690">
    <property type="protein sequence ID" value="RDX39662.1"/>
    <property type="molecule type" value="Genomic_DNA"/>
</dbReference>
<organism evidence="2 3">
    <name type="scientific">Lentinus brumalis</name>
    <dbReference type="NCBI Taxonomy" id="2498619"/>
    <lineage>
        <taxon>Eukaryota</taxon>
        <taxon>Fungi</taxon>
        <taxon>Dikarya</taxon>
        <taxon>Basidiomycota</taxon>
        <taxon>Agaricomycotina</taxon>
        <taxon>Agaricomycetes</taxon>
        <taxon>Polyporales</taxon>
        <taxon>Polyporaceae</taxon>
        <taxon>Lentinus</taxon>
    </lineage>
</organism>
<name>A0A371CHA7_9APHY</name>
<evidence type="ECO:0000313" key="3">
    <source>
        <dbReference type="Proteomes" id="UP000256964"/>
    </source>
</evidence>
<gene>
    <name evidence="2" type="ORF">OH76DRAFT_638736</name>
</gene>
<keyword evidence="3" id="KW-1185">Reference proteome</keyword>
<proteinExistence type="predicted"/>
<feature type="region of interest" description="Disordered" evidence="1">
    <location>
        <begin position="1"/>
        <end position="30"/>
    </location>
</feature>
<dbReference type="Proteomes" id="UP000256964">
    <property type="component" value="Unassembled WGS sequence"/>
</dbReference>
<evidence type="ECO:0000313" key="2">
    <source>
        <dbReference type="EMBL" id="RDX39662.1"/>
    </source>
</evidence>
<evidence type="ECO:0000256" key="1">
    <source>
        <dbReference type="SAM" id="MobiDB-lite"/>
    </source>
</evidence>